<dbReference type="AlphaFoldDB" id="A0A9Q1GN44"/>
<dbReference type="EMBL" id="JAKOGI010002338">
    <property type="protein sequence ID" value="KAJ8422214.1"/>
    <property type="molecule type" value="Genomic_DNA"/>
</dbReference>
<keyword evidence="3" id="KW-1185">Reference proteome</keyword>
<proteinExistence type="predicted"/>
<reference evidence="2" key="1">
    <citation type="submission" date="2022-04" db="EMBL/GenBank/DDBJ databases">
        <title>Carnegiea gigantea Genome sequencing and assembly v2.</title>
        <authorList>
            <person name="Copetti D."/>
            <person name="Sanderson M.J."/>
            <person name="Burquez A."/>
            <person name="Wojciechowski M.F."/>
        </authorList>
    </citation>
    <scope>NUCLEOTIDE SEQUENCE</scope>
    <source>
        <strain evidence="2">SGP5-SGP5p</strain>
        <tissue evidence="2">Aerial part</tissue>
    </source>
</reference>
<evidence type="ECO:0000313" key="3">
    <source>
        <dbReference type="Proteomes" id="UP001153076"/>
    </source>
</evidence>
<comment type="caution">
    <text evidence="2">The sequence shown here is derived from an EMBL/GenBank/DDBJ whole genome shotgun (WGS) entry which is preliminary data.</text>
</comment>
<evidence type="ECO:0000313" key="2">
    <source>
        <dbReference type="EMBL" id="KAJ8422214.1"/>
    </source>
</evidence>
<accession>A0A9Q1GN44</accession>
<feature type="compositionally biased region" description="Acidic residues" evidence="1">
    <location>
        <begin position="7"/>
        <end position="16"/>
    </location>
</feature>
<feature type="region of interest" description="Disordered" evidence="1">
    <location>
        <begin position="1"/>
        <end position="47"/>
    </location>
</feature>
<organism evidence="2 3">
    <name type="scientific">Carnegiea gigantea</name>
    <dbReference type="NCBI Taxonomy" id="171969"/>
    <lineage>
        <taxon>Eukaryota</taxon>
        <taxon>Viridiplantae</taxon>
        <taxon>Streptophyta</taxon>
        <taxon>Embryophyta</taxon>
        <taxon>Tracheophyta</taxon>
        <taxon>Spermatophyta</taxon>
        <taxon>Magnoliopsida</taxon>
        <taxon>eudicotyledons</taxon>
        <taxon>Gunneridae</taxon>
        <taxon>Pentapetalae</taxon>
        <taxon>Caryophyllales</taxon>
        <taxon>Cactineae</taxon>
        <taxon>Cactaceae</taxon>
        <taxon>Cactoideae</taxon>
        <taxon>Echinocereeae</taxon>
        <taxon>Carnegiea</taxon>
    </lineage>
</organism>
<dbReference type="Proteomes" id="UP001153076">
    <property type="component" value="Unassembled WGS sequence"/>
</dbReference>
<sequence length="296" mass="33718">MQTKMDEEQEGEEEEISKEAPTKTGSNLKRNHQNKDKKANSSKKAHAIHHFTENTPVGTTYTQALKQLLVKGKINLPEIKAEIEAFRRGNGTYLFSYKELMPKTKGKHAYPTPGVVPSTLHQKEKILIKGHVITIEEDNLCVTITNKGLVLEVEYNRNDEELYNFETMAFLEKDKAPLDFDPGSNLNMNDILKRGDNSPFYGFPEPRYIKEKGILVSKLEVFNDCQRLEKEVLTTIRGDPSTQDWVNLAESNTFRILFKQSYRKKEDPVTISPLVMSNSGFKPTNSIIKANTEGHK</sequence>
<evidence type="ECO:0000256" key="1">
    <source>
        <dbReference type="SAM" id="MobiDB-lite"/>
    </source>
</evidence>
<name>A0A9Q1GN44_9CARY</name>
<gene>
    <name evidence="2" type="ORF">Cgig2_032931</name>
</gene>
<protein>
    <submittedName>
        <fullName evidence="2">Uncharacterized protein</fullName>
    </submittedName>
</protein>